<dbReference type="Proteomes" id="UP000005387">
    <property type="component" value="Unassembled WGS sequence"/>
</dbReference>
<keyword evidence="3" id="KW-1185">Reference proteome</keyword>
<feature type="transmembrane region" description="Helical" evidence="1">
    <location>
        <begin position="105"/>
        <end position="129"/>
    </location>
</feature>
<evidence type="ECO:0000256" key="1">
    <source>
        <dbReference type="SAM" id="Phobius"/>
    </source>
</evidence>
<accession>E0IA59</accession>
<sequence length="175" mass="20037">MNYVIMDVVNKWEITYKEGDALLSDNNIRSVGIHLFVLVMCGMLYFLHATPIGVLPFTIVAYIALGYVFLQPLKSMLANLLSVTAVSIIGLFIGLYVLTFPSKMGFNWFFFLFYNLHAITFSEAFHFSLDPSITFWQFILPTVWLWIGLQLKHIVARVQNRRLKDSEATSSSKLL</sequence>
<keyword evidence="1" id="KW-0812">Transmembrane</keyword>
<dbReference type="EMBL" id="AEDD01000006">
    <property type="protein sequence ID" value="EFM10636.1"/>
    <property type="molecule type" value="Genomic_DNA"/>
</dbReference>
<feature type="transmembrane region" description="Helical" evidence="1">
    <location>
        <begin position="54"/>
        <end position="70"/>
    </location>
</feature>
<proteinExistence type="predicted"/>
<keyword evidence="1" id="KW-1133">Transmembrane helix</keyword>
<organism evidence="2 3">
    <name type="scientific">Paenibacillus curdlanolyticus YK9</name>
    <dbReference type="NCBI Taxonomy" id="717606"/>
    <lineage>
        <taxon>Bacteria</taxon>
        <taxon>Bacillati</taxon>
        <taxon>Bacillota</taxon>
        <taxon>Bacilli</taxon>
        <taxon>Bacillales</taxon>
        <taxon>Paenibacillaceae</taxon>
        <taxon>Paenibacillus</taxon>
    </lineage>
</organism>
<keyword evidence="1" id="KW-0472">Membrane</keyword>
<dbReference type="AlphaFoldDB" id="E0IA59"/>
<gene>
    <name evidence="2" type="ORF">PaecuDRAFT_2548</name>
</gene>
<name>E0IA59_9BACL</name>
<evidence type="ECO:0000313" key="2">
    <source>
        <dbReference type="EMBL" id="EFM10636.1"/>
    </source>
</evidence>
<reference evidence="2 3" key="1">
    <citation type="submission" date="2010-07" db="EMBL/GenBank/DDBJ databases">
        <title>The draft genome of Paenibacillus curdlanolyticus YK9.</title>
        <authorList>
            <consortium name="US DOE Joint Genome Institute (JGI-PGF)"/>
            <person name="Lucas S."/>
            <person name="Copeland A."/>
            <person name="Lapidus A."/>
            <person name="Cheng J.-F."/>
            <person name="Bruce D."/>
            <person name="Goodwin L."/>
            <person name="Pitluck S."/>
            <person name="Land M.L."/>
            <person name="Hauser L."/>
            <person name="Chang Y.-J."/>
            <person name="Jeffries C."/>
            <person name="Anderson I.J."/>
            <person name="Johnson E."/>
            <person name="Loganathan U."/>
            <person name="Mulhopadhyay B."/>
            <person name="Kyrpides N."/>
            <person name="Woyke T.J."/>
        </authorList>
    </citation>
    <scope>NUCLEOTIDE SEQUENCE [LARGE SCALE GENOMIC DNA]</scope>
    <source>
        <strain evidence="2 3">YK9</strain>
    </source>
</reference>
<feature type="transmembrane region" description="Helical" evidence="1">
    <location>
        <begin position="76"/>
        <end position="98"/>
    </location>
</feature>
<protein>
    <submittedName>
        <fullName evidence="2">Uncharacterized protein</fullName>
    </submittedName>
</protein>
<evidence type="ECO:0000313" key="3">
    <source>
        <dbReference type="Proteomes" id="UP000005387"/>
    </source>
</evidence>
<feature type="transmembrane region" description="Helical" evidence="1">
    <location>
        <begin position="135"/>
        <end position="155"/>
    </location>
</feature>